<feature type="transmembrane region" description="Helical" evidence="4">
    <location>
        <begin position="38"/>
        <end position="60"/>
    </location>
</feature>
<name>A0A453N528_AEGTS</name>
<dbReference type="EnsemblPlants" id="AET6Gv20219600.7">
    <property type="protein sequence ID" value="AET6Gv20219600.7"/>
    <property type="gene ID" value="AET6Gv20219600"/>
</dbReference>
<reference evidence="6" key="2">
    <citation type="journal article" date="2017" name="Nat. Plants">
        <title>The Aegilops tauschii genome reveals multiple impacts of transposons.</title>
        <authorList>
            <person name="Zhao G."/>
            <person name="Zou C."/>
            <person name="Li K."/>
            <person name="Wang K."/>
            <person name="Li T."/>
            <person name="Gao L."/>
            <person name="Zhang X."/>
            <person name="Wang H."/>
            <person name="Yang Z."/>
            <person name="Liu X."/>
            <person name="Jiang W."/>
            <person name="Mao L."/>
            <person name="Kong X."/>
            <person name="Jiao Y."/>
            <person name="Jia J."/>
        </authorList>
    </citation>
    <scope>NUCLEOTIDE SEQUENCE [LARGE SCALE GENOMIC DNA]</scope>
    <source>
        <strain evidence="6">cv. AL8/78</strain>
    </source>
</reference>
<feature type="transmembrane region" description="Helical" evidence="4">
    <location>
        <begin position="12"/>
        <end position="32"/>
    </location>
</feature>
<dbReference type="PANTHER" id="PTHR10361">
    <property type="entry name" value="SODIUM-BILE ACID COTRANSPORTER"/>
    <property type="match status" value="1"/>
</dbReference>
<proteinExistence type="predicted"/>
<reference evidence="5" key="3">
    <citation type="journal article" date="2017" name="Nature">
        <title>Genome sequence of the progenitor of the wheat D genome Aegilops tauschii.</title>
        <authorList>
            <person name="Luo M.C."/>
            <person name="Gu Y.Q."/>
            <person name="Puiu D."/>
            <person name="Wang H."/>
            <person name="Twardziok S.O."/>
            <person name="Deal K.R."/>
            <person name="Huo N."/>
            <person name="Zhu T."/>
            <person name="Wang L."/>
            <person name="Wang Y."/>
            <person name="McGuire P.E."/>
            <person name="Liu S."/>
            <person name="Long H."/>
            <person name="Ramasamy R.K."/>
            <person name="Rodriguez J.C."/>
            <person name="Van S.L."/>
            <person name="Yuan L."/>
            <person name="Wang Z."/>
            <person name="Xia Z."/>
            <person name="Xiao L."/>
            <person name="Anderson O.D."/>
            <person name="Ouyang S."/>
            <person name="Liang Y."/>
            <person name="Zimin A.V."/>
            <person name="Pertea G."/>
            <person name="Qi P."/>
            <person name="Bennetzen J.L."/>
            <person name="Dai X."/>
            <person name="Dawson M.W."/>
            <person name="Muller H.G."/>
            <person name="Kugler K."/>
            <person name="Rivarola-Duarte L."/>
            <person name="Spannagl M."/>
            <person name="Mayer K.F.X."/>
            <person name="Lu F.H."/>
            <person name="Bevan M.W."/>
            <person name="Leroy P."/>
            <person name="Li P."/>
            <person name="You F.M."/>
            <person name="Sun Q."/>
            <person name="Liu Z."/>
            <person name="Lyons E."/>
            <person name="Wicker T."/>
            <person name="Salzberg S.L."/>
            <person name="Devos K.M."/>
            <person name="Dvorak J."/>
        </authorList>
    </citation>
    <scope>NUCLEOTIDE SEQUENCE [LARGE SCALE GENOMIC DNA]</scope>
    <source>
        <strain evidence="5">cv. AL8/78</strain>
    </source>
</reference>
<sequence>MCRQEEPVCRTISVCTGMQSSTLAGLLATQFLGISQAVPAACSVVVMAIFGLTLASYWGSGMRIRDIPSRFFPQASADARS</sequence>
<keyword evidence="4" id="KW-0812">Transmembrane</keyword>
<dbReference type="GO" id="GO:0009941">
    <property type="term" value="C:chloroplast envelope"/>
    <property type="evidence" value="ECO:0007669"/>
    <property type="project" value="UniProtKB-SubCell"/>
</dbReference>
<evidence type="ECO:0000313" key="6">
    <source>
        <dbReference type="Proteomes" id="UP000015105"/>
    </source>
</evidence>
<comment type="function">
    <text evidence="1">May function as sodium-coupled metabolite transporter across the chloroplast envelope.</text>
</comment>
<keyword evidence="4" id="KW-0472">Membrane</keyword>
<reference evidence="5" key="4">
    <citation type="submission" date="2019-03" db="UniProtKB">
        <authorList>
            <consortium name="EnsemblPlants"/>
        </authorList>
    </citation>
    <scope>IDENTIFICATION</scope>
</reference>
<evidence type="ECO:0000256" key="3">
    <source>
        <dbReference type="ARBA" id="ARBA00022946"/>
    </source>
</evidence>
<keyword evidence="4" id="KW-1133">Transmembrane helix</keyword>
<dbReference type="InterPro" id="IPR004710">
    <property type="entry name" value="Bilac:Na_transpt"/>
</dbReference>
<evidence type="ECO:0000256" key="4">
    <source>
        <dbReference type="SAM" id="Phobius"/>
    </source>
</evidence>
<dbReference type="InterPro" id="IPR038770">
    <property type="entry name" value="Na+/solute_symporter_sf"/>
</dbReference>
<evidence type="ECO:0000256" key="1">
    <source>
        <dbReference type="ARBA" id="ARBA00003198"/>
    </source>
</evidence>
<evidence type="ECO:0000256" key="2">
    <source>
        <dbReference type="ARBA" id="ARBA00004119"/>
    </source>
</evidence>
<reference evidence="5" key="5">
    <citation type="journal article" date="2021" name="G3 (Bethesda)">
        <title>Aegilops tauschii genome assembly Aet v5.0 features greater sequence contiguity and improved annotation.</title>
        <authorList>
            <person name="Wang L."/>
            <person name="Zhu T."/>
            <person name="Rodriguez J.C."/>
            <person name="Deal K.R."/>
            <person name="Dubcovsky J."/>
            <person name="McGuire P.E."/>
            <person name="Lux T."/>
            <person name="Spannagl M."/>
            <person name="Mayer K.F.X."/>
            <person name="Baldrich P."/>
            <person name="Meyers B.C."/>
            <person name="Huo N."/>
            <person name="Gu Y.Q."/>
            <person name="Zhou H."/>
            <person name="Devos K.M."/>
            <person name="Bennetzen J.L."/>
            <person name="Unver T."/>
            <person name="Budak H."/>
            <person name="Gulick P.J."/>
            <person name="Galiba G."/>
            <person name="Kalapos B."/>
            <person name="Nelson D.R."/>
            <person name="Li P."/>
            <person name="You F.M."/>
            <person name="Luo M.C."/>
            <person name="Dvorak J."/>
        </authorList>
    </citation>
    <scope>NUCLEOTIDE SEQUENCE [LARGE SCALE GENOMIC DNA]</scope>
    <source>
        <strain evidence="5">cv. AL8/78</strain>
    </source>
</reference>
<keyword evidence="3" id="KW-0809">Transit peptide</keyword>
<dbReference type="Gene3D" id="1.20.1530.20">
    <property type="match status" value="1"/>
</dbReference>
<keyword evidence="6" id="KW-1185">Reference proteome</keyword>
<dbReference type="GO" id="GO:0016020">
    <property type="term" value="C:membrane"/>
    <property type="evidence" value="ECO:0007669"/>
    <property type="project" value="UniProtKB-SubCell"/>
</dbReference>
<dbReference type="Proteomes" id="UP000015105">
    <property type="component" value="Chromosome 6D"/>
</dbReference>
<reference evidence="6" key="1">
    <citation type="journal article" date="2014" name="Science">
        <title>Ancient hybridizations among the ancestral genomes of bread wheat.</title>
        <authorList>
            <consortium name="International Wheat Genome Sequencing Consortium,"/>
            <person name="Marcussen T."/>
            <person name="Sandve S.R."/>
            <person name="Heier L."/>
            <person name="Spannagl M."/>
            <person name="Pfeifer M."/>
            <person name="Jakobsen K.S."/>
            <person name="Wulff B.B."/>
            <person name="Steuernagel B."/>
            <person name="Mayer K.F."/>
            <person name="Olsen O.A."/>
        </authorList>
    </citation>
    <scope>NUCLEOTIDE SEQUENCE [LARGE SCALE GENOMIC DNA]</scope>
    <source>
        <strain evidence="6">cv. AL8/78</strain>
    </source>
</reference>
<dbReference type="Gramene" id="AET6Gv20219600.7">
    <property type="protein sequence ID" value="AET6Gv20219600.7"/>
    <property type="gene ID" value="AET6Gv20219600"/>
</dbReference>
<dbReference type="AlphaFoldDB" id="A0A453N528"/>
<evidence type="ECO:0000313" key="5">
    <source>
        <dbReference type="EnsemblPlants" id="AET6Gv20219600.7"/>
    </source>
</evidence>
<protein>
    <submittedName>
        <fullName evidence="5">Uncharacterized protein</fullName>
    </submittedName>
</protein>
<dbReference type="PANTHER" id="PTHR10361:SF33">
    <property type="entry name" value="SODIUM_METABOLITE COTRANSPORTER BASS3, CHLOROPLASTIC-RELATED"/>
    <property type="match status" value="1"/>
</dbReference>
<organism evidence="5 6">
    <name type="scientific">Aegilops tauschii subsp. strangulata</name>
    <name type="common">Goatgrass</name>
    <dbReference type="NCBI Taxonomy" id="200361"/>
    <lineage>
        <taxon>Eukaryota</taxon>
        <taxon>Viridiplantae</taxon>
        <taxon>Streptophyta</taxon>
        <taxon>Embryophyta</taxon>
        <taxon>Tracheophyta</taxon>
        <taxon>Spermatophyta</taxon>
        <taxon>Magnoliopsida</taxon>
        <taxon>Liliopsida</taxon>
        <taxon>Poales</taxon>
        <taxon>Poaceae</taxon>
        <taxon>BOP clade</taxon>
        <taxon>Pooideae</taxon>
        <taxon>Triticodae</taxon>
        <taxon>Triticeae</taxon>
        <taxon>Triticinae</taxon>
        <taxon>Aegilops</taxon>
    </lineage>
</organism>
<comment type="subcellular location">
    <subcellularLocation>
        <location evidence="2">Plastid</location>
        <location evidence="2">Chloroplast envelope</location>
    </subcellularLocation>
</comment>
<accession>A0A453N528</accession>